<evidence type="ECO:0000256" key="1">
    <source>
        <dbReference type="ARBA" id="ARBA00009437"/>
    </source>
</evidence>
<dbReference type="Pfam" id="PF03466">
    <property type="entry name" value="LysR_substrate"/>
    <property type="match status" value="1"/>
</dbReference>
<evidence type="ECO:0000313" key="6">
    <source>
        <dbReference type="EMBL" id="SNZ19226.1"/>
    </source>
</evidence>
<reference evidence="6 7" key="1">
    <citation type="submission" date="2017-09" db="EMBL/GenBank/DDBJ databases">
        <authorList>
            <person name="Ehlers B."/>
            <person name="Leendertz F.H."/>
        </authorList>
    </citation>
    <scope>NUCLEOTIDE SEQUENCE [LARGE SCALE GENOMIC DNA]</scope>
    <source>
        <strain evidence="6 7">DSM 18289</strain>
    </source>
</reference>
<name>A0A285PGF6_9HYPH</name>
<evidence type="ECO:0000256" key="2">
    <source>
        <dbReference type="ARBA" id="ARBA00023015"/>
    </source>
</evidence>
<proteinExistence type="inferred from homology"/>
<dbReference type="InterPro" id="IPR000847">
    <property type="entry name" value="LysR_HTH_N"/>
</dbReference>
<keyword evidence="4" id="KW-0804">Transcription</keyword>
<dbReference type="InterPro" id="IPR036388">
    <property type="entry name" value="WH-like_DNA-bd_sf"/>
</dbReference>
<sequence length="291" mass="32148">MQLSNWDDYRILLALARAKSLSGAASLLGLNATTISRRIKAMESRVGSTLITRDKQGSTFLTQLGQAIADHAENMEQHAHAADALIGHETPLSGTVRVTAVPFLLNRLLMPWLAEFSAEHPGLNVSLIPDSKNLSLSRREADIALRFGDPEEGGDAVLAQKIGSVVFSVFTAKTKTQLAYEERPWLGYDPIATHLPQAKWTQDLAQQNGGVYSNLLMHDLETAFEAALATRTRALLPVLIARQDSRMIELPLPSEIPTMKRDVWLLRNKDMRGVERVDAAIAWLTNANMFQ</sequence>
<dbReference type="InterPro" id="IPR005119">
    <property type="entry name" value="LysR_subst-bd"/>
</dbReference>
<evidence type="ECO:0000259" key="5">
    <source>
        <dbReference type="PROSITE" id="PS50931"/>
    </source>
</evidence>
<feature type="domain" description="HTH lysR-type" evidence="5">
    <location>
        <begin position="10"/>
        <end position="61"/>
    </location>
</feature>
<keyword evidence="2" id="KW-0805">Transcription regulation</keyword>
<dbReference type="Gene3D" id="3.40.190.290">
    <property type="match status" value="1"/>
</dbReference>
<dbReference type="PROSITE" id="PS50931">
    <property type="entry name" value="HTH_LYSR"/>
    <property type="match status" value="1"/>
</dbReference>
<dbReference type="Gene3D" id="1.10.10.10">
    <property type="entry name" value="Winged helix-like DNA-binding domain superfamily/Winged helix DNA-binding domain"/>
    <property type="match status" value="1"/>
</dbReference>
<dbReference type="GO" id="GO:0003700">
    <property type="term" value="F:DNA-binding transcription factor activity"/>
    <property type="evidence" value="ECO:0007669"/>
    <property type="project" value="InterPro"/>
</dbReference>
<keyword evidence="7" id="KW-1185">Reference proteome</keyword>
<comment type="similarity">
    <text evidence="1">Belongs to the LysR transcriptional regulatory family.</text>
</comment>
<gene>
    <name evidence="6" type="ORF">SAMN06265368_2306</name>
</gene>
<dbReference type="AlphaFoldDB" id="A0A285PGF6"/>
<dbReference type="RefSeq" id="WP_097153584.1">
    <property type="nucleotide sequence ID" value="NZ_OBEL01000002.1"/>
</dbReference>
<dbReference type="PANTHER" id="PTHR30579:SF3">
    <property type="entry name" value="TRANSCRIPTIONAL REGULATORY PROTEIN"/>
    <property type="match status" value="1"/>
</dbReference>
<dbReference type="InterPro" id="IPR036390">
    <property type="entry name" value="WH_DNA-bd_sf"/>
</dbReference>
<evidence type="ECO:0000256" key="4">
    <source>
        <dbReference type="ARBA" id="ARBA00023163"/>
    </source>
</evidence>
<dbReference type="Pfam" id="PF00126">
    <property type="entry name" value="HTH_1"/>
    <property type="match status" value="1"/>
</dbReference>
<dbReference type="Proteomes" id="UP000219439">
    <property type="component" value="Unassembled WGS sequence"/>
</dbReference>
<dbReference type="SUPFAM" id="SSF53850">
    <property type="entry name" value="Periplasmic binding protein-like II"/>
    <property type="match status" value="1"/>
</dbReference>
<organism evidence="6 7">
    <name type="scientific">Cohaesibacter gelatinilyticus</name>
    <dbReference type="NCBI Taxonomy" id="372072"/>
    <lineage>
        <taxon>Bacteria</taxon>
        <taxon>Pseudomonadati</taxon>
        <taxon>Pseudomonadota</taxon>
        <taxon>Alphaproteobacteria</taxon>
        <taxon>Hyphomicrobiales</taxon>
        <taxon>Cohaesibacteraceae</taxon>
    </lineage>
</organism>
<keyword evidence="3" id="KW-0238">DNA-binding</keyword>
<dbReference type="EMBL" id="OBEL01000002">
    <property type="protein sequence ID" value="SNZ19226.1"/>
    <property type="molecule type" value="Genomic_DNA"/>
</dbReference>
<accession>A0A285PGF6</accession>
<dbReference type="SUPFAM" id="SSF46785">
    <property type="entry name" value="Winged helix' DNA-binding domain"/>
    <property type="match status" value="1"/>
</dbReference>
<dbReference type="PANTHER" id="PTHR30579">
    <property type="entry name" value="TRANSCRIPTIONAL REGULATOR"/>
    <property type="match status" value="1"/>
</dbReference>
<protein>
    <submittedName>
        <fullName evidence="6">Transcriptional regulator, LysR family</fullName>
    </submittedName>
</protein>
<dbReference type="GO" id="GO:0003677">
    <property type="term" value="F:DNA binding"/>
    <property type="evidence" value="ECO:0007669"/>
    <property type="project" value="UniProtKB-KW"/>
</dbReference>
<dbReference type="InterPro" id="IPR050176">
    <property type="entry name" value="LTTR"/>
</dbReference>
<evidence type="ECO:0000256" key="3">
    <source>
        <dbReference type="ARBA" id="ARBA00023125"/>
    </source>
</evidence>
<evidence type="ECO:0000313" key="7">
    <source>
        <dbReference type="Proteomes" id="UP000219439"/>
    </source>
</evidence>
<dbReference type="OrthoDB" id="9796526at2"/>